<keyword evidence="1" id="KW-0732">Signal</keyword>
<evidence type="ECO:0000313" key="2">
    <source>
        <dbReference type="EMBL" id="OZI64480.1"/>
    </source>
</evidence>
<dbReference type="OrthoDB" id="8636543at2"/>
<feature type="chain" id="PRO_5012740519" description="Lipoprotein" evidence="1">
    <location>
        <begin position="22"/>
        <end position="156"/>
    </location>
</feature>
<dbReference type="RefSeq" id="WP_094840785.1">
    <property type="nucleotide sequence ID" value="NZ_NEVS01000002.1"/>
</dbReference>
<accession>A0A261UTA4</accession>
<evidence type="ECO:0000313" key="3">
    <source>
        <dbReference type="Proteomes" id="UP000215767"/>
    </source>
</evidence>
<sequence length="156" mass="17429">MRRQKLKYGIRVLVLSSCLLAGCMTSQQRFQQGLQTLHGRHLEMAMQRLGIPVGEENVAGMRVLVWSVNEARTDYVTQSTAASGGLYNGHKYKDYGARIDVKTPVIVQAHCTVRLRVGPDDIVQGSDYSGDMRTCRRYIHALHPDVSPFILDGDIP</sequence>
<organism evidence="2 3">
    <name type="scientific">Bordetella genomosp. 11</name>
    <dbReference type="NCBI Taxonomy" id="1416808"/>
    <lineage>
        <taxon>Bacteria</taxon>
        <taxon>Pseudomonadati</taxon>
        <taxon>Pseudomonadota</taxon>
        <taxon>Betaproteobacteria</taxon>
        <taxon>Burkholderiales</taxon>
        <taxon>Alcaligenaceae</taxon>
        <taxon>Bordetella</taxon>
    </lineage>
</organism>
<comment type="caution">
    <text evidence="2">The sequence shown here is derived from an EMBL/GenBank/DDBJ whole genome shotgun (WGS) entry which is preliminary data.</text>
</comment>
<dbReference type="EMBL" id="NEVS01000002">
    <property type="protein sequence ID" value="OZI64480.1"/>
    <property type="molecule type" value="Genomic_DNA"/>
</dbReference>
<reference evidence="3" key="1">
    <citation type="submission" date="2017-05" db="EMBL/GenBank/DDBJ databases">
        <title>Complete and WGS of Bordetella genogroups.</title>
        <authorList>
            <person name="Spilker T."/>
            <person name="Lipuma J."/>
        </authorList>
    </citation>
    <scope>NUCLEOTIDE SEQUENCE [LARGE SCALE GENOMIC DNA]</scope>
    <source>
        <strain evidence="3">AU8856</strain>
    </source>
</reference>
<dbReference type="Proteomes" id="UP000215767">
    <property type="component" value="Unassembled WGS sequence"/>
</dbReference>
<dbReference type="AlphaFoldDB" id="A0A261UTA4"/>
<name>A0A261UTA4_9BORD</name>
<evidence type="ECO:0000256" key="1">
    <source>
        <dbReference type="SAM" id="SignalP"/>
    </source>
</evidence>
<gene>
    <name evidence="2" type="ORF">CAL28_07345</name>
</gene>
<proteinExistence type="predicted"/>
<evidence type="ECO:0008006" key="4">
    <source>
        <dbReference type="Google" id="ProtNLM"/>
    </source>
</evidence>
<protein>
    <recommendedName>
        <fullName evidence="4">Lipoprotein</fullName>
    </recommendedName>
</protein>
<feature type="signal peptide" evidence="1">
    <location>
        <begin position="1"/>
        <end position="21"/>
    </location>
</feature>
<dbReference type="PROSITE" id="PS51257">
    <property type="entry name" value="PROKAR_LIPOPROTEIN"/>
    <property type="match status" value="1"/>
</dbReference>
<keyword evidence="3" id="KW-1185">Reference proteome</keyword>